<proteinExistence type="predicted"/>
<feature type="region of interest" description="Disordered" evidence="1">
    <location>
        <begin position="252"/>
        <end position="282"/>
    </location>
</feature>
<feature type="compositionally biased region" description="Acidic residues" evidence="1">
    <location>
        <begin position="72"/>
        <end position="92"/>
    </location>
</feature>
<accession>A0A9D4KX93</accession>
<feature type="compositionally biased region" description="Low complexity" evidence="1">
    <location>
        <begin position="108"/>
        <end position="118"/>
    </location>
</feature>
<protein>
    <submittedName>
        <fullName evidence="2">Uncharacterized protein</fullName>
    </submittedName>
</protein>
<evidence type="ECO:0000256" key="1">
    <source>
        <dbReference type="SAM" id="MobiDB-lite"/>
    </source>
</evidence>
<dbReference type="Proteomes" id="UP000828390">
    <property type="component" value="Unassembled WGS sequence"/>
</dbReference>
<dbReference type="PANTHER" id="PTHR41142">
    <property type="entry name" value="SI:DKEY-16J16.4"/>
    <property type="match status" value="1"/>
</dbReference>
<dbReference type="AlphaFoldDB" id="A0A9D4KX93"/>
<dbReference type="EMBL" id="JAIWYP010000003">
    <property type="protein sequence ID" value="KAH3847850.1"/>
    <property type="molecule type" value="Genomic_DNA"/>
</dbReference>
<name>A0A9D4KX93_DREPO</name>
<organism evidence="2 3">
    <name type="scientific">Dreissena polymorpha</name>
    <name type="common">Zebra mussel</name>
    <name type="synonym">Mytilus polymorpha</name>
    <dbReference type="NCBI Taxonomy" id="45954"/>
    <lineage>
        <taxon>Eukaryota</taxon>
        <taxon>Metazoa</taxon>
        <taxon>Spiralia</taxon>
        <taxon>Lophotrochozoa</taxon>
        <taxon>Mollusca</taxon>
        <taxon>Bivalvia</taxon>
        <taxon>Autobranchia</taxon>
        <taxon>Heteroconchia</taxon>
        <taxon>Euheterodonta</taxon>
        <taxon>Imparidentia</taxon>
        <taxon>Neoheterodontei</taxon>
        <taxon>Myida</taxon>
        <taxon>Dreissenoidea</taxon>
        <taxon>Dreissenidae</taxon>
        <taxon>Dreissena</taxon>
    </lineage>
</organism>
<evidence type="ECO:0000313" key="3">
    <source>
        <dbReference type="Proteomes" id="UP000828390"/>
    </source>
</evidence>
<feature type="region of interest" description="Disordered" evidence="1">
    <location>
        <begin position="59"/>
        <end position="130"/>
    </location>
</feature>
<comment type="caution">
    <text evidence="2">The sequence shown here is derived from an EMBL/GenBank/DDBJ whole genome shotgun (WGS) entry which is preliminary data.</text>
</comment>
<reference evidence="2" key="1">
    <citation type="journal article" date="2019" name="bioRxiv">
        <title>The Genome of the Zebra Mussel, Dreissena polymorpha: A Resource for Invasive Species Research.</title>
        <authorList>
            <person name="McCartney M.A."/>
            <person name="Auch B."/>
            <person name="Kono T."/>
            <person name="Mallez S."/>
            <person name="Zhang Y."/>
            <person name="Obille A."/>
            <person name="Becker A."/>
            <person name="Abrahante J.E."/>
            <person name="Garbe J."/>
            <person name="Badalamenti J.P."/>
            <person name="Herman A."/>
            <person name="Mangelson H."/>
            <person name="Liachko I."/>
            <person name="Sullivan S."/>
            <person name="Sone E.D."/>
            <person name="Koren S."/>
            <person name="Silverstein K.A.T."/>
            <person name="Beckman K.B."/>
            <person name="Gohl D.M."/>
        </authorList>
    </citation>
    <scope>NUCLEOTIDE SEQUENCE</scope>
    <source>
        <strain evidence="2">Duluth1</strain>
        <tissue evidence="2">Whole animal</tissue>
    </source>
</reference>
<evidence type="ECO:0000313" key="2">
    <source>
        <dbReference type="EMBL" id="KAH3847850.1"/>
    </source>
</evidence>
<gene>
    <name evidence="2" type="ORF">DPMN_090184</name>
</gene>
<reference evidence="2" key="2">
    <citation type="submission" date="2020-11" db="EMBL/GenBank/DDBJ databases">
        <authorList>
            <person name="McCartney M.A."/>
            <person name="Auch B."/>
            <person name="Kono T."/>
            <person name="Mallez S."/>
            <person name="Becker A."/>
            <person name="Gohl D.M."/>
            <person name="Silverstein K.A.T."/>
            <person name="Koren S."/>
            <person name="Bechman K.B."/>
            <person name="Herman A."/>
            <person name="Abrahante J.E."/>
            <person name="Garbe J."/>
        </authorList>
    </citation>
    <scope>NUCLEOTIDE SEQUENCE</scope>
    <source>
        <strain evidence="2">Duluth1</strain>
        <tissue evidence="2">Whole animal</tissue>
    </source>
</reference>
<dbReference type="PANTHER" id="PTHR41142:SF1">
    <property type="entry name" value="SI:DKEY-16J16.4"/>
    <property type="match status" value="1"/>
</dbReference>
<sequence>MQLSLSTHGFLPVSGQSFRPVTNWCYRAAQIGFNFGGFKLPFGMTTDMLKLLTKKLKSQSLSEGSDPYQHEDADDEERDSGTESDENFDDDLYGSHTSLDDLPHKNNHNSNNNNTSNTDRIGDKTQDLDLPGAKTHEISEHNFDTVSCTSDYERHSLDFDRHSSEDELVNINKENVREKRKWSDMNFCGYCDSEDSSDDEVKEFLLNSQPVLLSASPPKGVQKVKVYSKSAGQTQRRVLAGMAPITVTTMSPRKRHRLNKSSDKKSDDAYDSDSGPVTQRPCLDFEKMQQVQAFV</sequence>
<dbReference type="OrthoDB" id="6435011at2759"/>
<keyword evidence="3" id="KW-1185">Reference proteome</keyword>